<gene>
    <name evidence="1" type="ORF">A3J50_01375</name>
</gene>
<name>A0A1G1WM08_9BACT</name>
<evidence type="ECO:0000313" key="1">
    <source>
        <dbReference type="EMBL" id="OGY28746.1"/>
    </source>
</evidence>
<reference evidence="1 2" key="1">
    <citation type="journal article" date="2016" name="Nat. Commun.">
        <title>Thousands of microbial genomes shed light on interconnected biogeochemical processes in an aquifer system.</title>
        <authorList>
            <person name="Anantharaman K."/>
            <person name="Brown C.T."/>
            <person name="Hug L.A."/>
            <person name="Sharon I."/>
            <person name="Castelle C.J."/>
            <person name="Probst A.J."/>
            <person name="Thomas B.C."/>
            <person name="Singh A."/>
            <person name="Wilkins M.J."/>
            <person name="Karaoz U."/>
            <person name="Brodie E.L."/>
            <person name="Williams K.H."/>
            <person name="Hubbard S.S."/>
            <person name="Banfield J.F."/>
        </authorList>
    </citation>
    <scope>NUCLEOTIDE SEQUENCE [LARGE SCALE GENOMIC DNA]</scope>
</reference>
<dbReference type="AlphaFoldDB" id="A0A1G1WM08"/>
<sequence>MPKSLQQIEDYYISKGLAGEALRQALDKDEEFQTQLKEWREQVRNKYGVTESEENTYYLPKQEDYEILAKVKQLESVELNEHDRELVEVIKAQLLAEWRRPLLEKLEYLLEKYN</sequence>
<dbReference type="EMBL" id="MHCX01000045">
    <property type="protein sequence ID" value="OGY28746.1"/>
    <property type="molecule type" value="Genomic_DNA"/>
</dbReference>
<protein>
    <submittedName>
        <fullName evidence="1">Uncharacterized protein</fullName>
    </submittedName>
</protein>
<comment type="caution">
    <text evidence="1">The sequence shown here is derived from an EMBL/GenBank/DDBJ whole genome shotgun (WGS) entry which is preliminary data.</text>
</comment>
<organism evidence="1 2">
    <name type="scientific">Candidatus Woykebacteria bacterium RIFCSPHIGHO2_02_FULL_43_16b</name>
    <dbReference type="NCBI Taxonomy" id="1802601"/>
    <lineage>
        <taxon>Bacteria</taxon>
        <taxon>Candidatus Woykeibacteriota</taxon>
    </lineage>
</organism>
<dbReference type="Proteomes" id="UP000177821">
    <property type="component" value="Unassembled WGS sequence"/>
</dbReference>
<evidence type="ECO:0000313" key="2">
    <source>
        <dbReference type="Proteomes" id="UP000177821"/>
    </source>
</evidence>
<accession>A0A1G1WM08</accession>
<proteinExistence type="predicted"/>